<reference evidence="2" key="2">
    <citation type="submission" date="2017-10" db="EMBL/GenBank/DDBJ databases">
        <authorList>
            <person name="Enke T.N."/>
            <person name="Cordero O.X."/>
        </authorList>
    </citation>
    <scope>NUCLEOTIDE SEQUENCE</scope>
    <source>
        <strain evidence="2">4G03</strain>
    </source>
</reference>
<evidence type="ECO:0000313" key="1">
    <source>
        <dbReference type="EMBL" id="MDP2541385.1"/>
    </source>
</evidence>
<evidence type="ECO:0000313" key="3">
    <source>
        <dbReference type="Proteomes" id="UP000222163"/>
    </source>
</evidence>
<proteinExistence type="predicted"/>
<dbReference type="AlphaFoldDB" id="A0A2G1BYP9"/>
<comment type="caution">
    <text evidence="2">The sequence shown here is derived from an EMBL/GenBank/DDBJ whole genome shotgun (WGS) entry which is preliminary data.</text>
</comment>
<reference evidence="1 4" key="3">
    <citation type="submission" date="2023-07" db="EMBL/GenBank/DDBJ databases">
        <title>Genome content predicts the carbon catabolic preferences of heterotrophic bacteria.</title>
        <authorList>
            <person name="Gralka M."/>
        </authorList>
    </citation>
    <scope>NUCLEOTIDE SEQUENCE [LARGE SCALE GENOMIC DNA]</scope>
    <source>
        <strain evidence="1 4">4G03</strain>
    </source>
</reference>
<dbReference type="Proteomes" id="UP001242342">
    <property type="component" value="Unassembled WGS sequence"/>
</dbReference>
<evidence type="ECO:0000313" key="2">
    <source>
        <dbReference type="EMBL" id="PHN99160.1"/>
    </source>
</evidence>
<dbReference type="EMBL" id="PDUU01000001">
    <property type="protein sequence ID" value="PHN99160.1"/>
    <property type="molecule type" value="Genomic_DNA"/>
</dbReference>
<gene>
    <name evidence="2" type="ORF">CSC81_00645</name>
    <name evidence="1" type="ORF">Q8W23_07865</name>
</gene>
<name>A0A2G1BYP9_9FLAO</name>
<sequence length="170" mass="20368">MLKKLFHKKKLSDIYSNYEKNLRQGKDFFEGITLNRKKYKTQVLKLFREAIENKDSNKLAFCITMCFYDGTDNEYIDFFKEIILADWHEEYEDVVDIVRSFKDDRFTESLKEIAVKEEIYRKYDDENESTLRKCVHALKAINSPKSNQIIKELIDSGNENVRYALENYKD</sequence>
<protein>
    <recommendedName>
        <fullName evidence="5">HEAT repeat domain-containing protein</fullName>
    </recommendedName>
</protein>
<dbReference type="RefSeq" id="WP_099213834.1">
    <property type="nucleotide sequence ID" value="NZ_JAUYVU010000005.1"/>
</dbReference>
<keyword evidence="4" id="KW-1185">Reference proteome</keyword>
<accession>A0A2G1BYP9</accession>
<reference evidence="2 3" key="1">
    <citation type="journal article" date="2016" name="Nat. Commun.">
        <title>Microbial interactions lead to rapid micro-scale successions on model marine particles.</title>
        <authorList>
            <person name="Datta M.S."/>
            <person name="Sliwerska E."/>
            <person name="Gore J."/>
            <person name="Polz M.F."/>
            <person name="Cordero O.X."/>
        </authorList>
    </citation>
    <scope>NUCLEOTIDE SEQUENCE [LARGE SCALE GENOMIC DNA]</scope>
    <source>
        <strain evidence="2 3">4G03</strain>
    </source>
</reference>
<dbReference type="EMBL" id="JAUYVU010000005">
    <property type="protein sequence ID" value="MDP2541385.1"/>
    <property type="molecule type" value="Genomic_DNA"/>
</dbReference>
<dbReference type="Proteomes" id="UP000222163">
    <property type="component" value="Unassembled WGS sequence"/>
</dbReference>
<organism evidence="2 3">
    <name type="scientific">Tenacibaculum discolor</name>
    <dbReference type="NCBI Taxonomy" id="361581"/>
    <lineage>
        <taxon>Bacteria</taxon>
        <taxon>Pseudomonadati</taxon>
        <taxon>Bacteroidota</taxon>
        <taxon>Flavobacteriia</taxon>
        <taxon>Flavobacteriales</taxon>
        <taxon>Flavobacteriaceae</taxon>
        <taxon>Tenacibaculum</taxon>
    </lineage>
</organism>
<evidence type="ECO:0008006" key="5">
    <source>
        <dbReference type="Google" id="ProtNLM"/>
    </source>
</evidence>
<evidence type="ECO:0000313" key="4">
    <source>
        <dbReference type="Proteomes" id="UP001242342"/>
    </source>
</evidence>